<dbReference type="SUPFAM" id="SSF46689">
    <property type="entry name" value="Homeodomain-like"/>
    <property type="match status" value="1"/>
</dbReference>
<evidence type="ECO:0000256" key="1">
    <source>
        <dbReference type="ARBA" id="ARBA00023125"/>
    </source>
</evidence>
<dbReference type="Proteomes" id="UP000007939">
    <property type="component" value="Chromosome"/>
</dbReference>
<dbReference type="PROSITE" id="PS50977">
    <property type="entry name" value="HTH_TETR_2"/>
    <property type="match status" value="1"/>
</dbReference>
<dbReference type="PANTHER" id="PTHR43479:SF7">
    <property type="entry name" value="TETR-FAMILY TRANSCRIPTIONAL REGULATOR"/>
    <property type="match status" value="1"/>
</dbReference>
<evidence type="ECO:0000259" key="3">
    <source>
        <dbReference type="PROSITE" id="PS50977"/>
    </source>
</evidence>
<feature type="DNA-binding region" description="H-T-H motif" evidence="2">
    <location>
        <begin position="36"/>
        <end position="55"/>
    </location>
</feature>
<dbReference type="InterPro" id="IPR001647">
    <property type="entry name" value="HTH_TetR"/>
</dbReference>
<organism evidence="4 5">
    <name type="scientific">Parasphaerochaeta coccoides (strain ATCC BAA-1237 / DSM 17374 / SPN1)</name>
    <name type="common">Sphaerochaeta coccoides</name>
    <dbReference type="NCBI Taxonomy" id="760011"/>
    <lineage>
        <taxon>Bacteria</taxon>
        <taxon>Pseudomonadati</taxon>
        <taxon>Spirochaetota</taxon>
        <taxon>Spirochaetia</taxon>
        <taxon>Spirochaetales</taxon>
        <taxon>Sphaerochaetaceae</taxon>
        <taxon>Parasphaerochaeta</taxon>
    </lineage>
</organism>
<dbReference type="GO" id="GO:0003677">
    <property type="term" value="F:DNA binding"/>
    <property type="evidence" value="ECO:0007669"/>
    <property type="project" value="UniProtKB-UniRule"/>
</dbReference>
<protein>
    <submittedName>
        <fullName evidence="4">TetR family transcriptional regulator</fullName>
    </submittedName>
</protein>
<dbReference type="KEGG" id="scc:Spico_1212"/>
<dbReference type="Gene3D" id="1.10.357.10">
    <property type="entry name" value="Tetracycline Repressor, domain 2"/>
    <property type="match status" value="1"/>
</dbReference>
<dbReference type="EMBL" id="CP002659">
    <property type="protein sequence ID" value="AEC02423.1"/>
    <property type="molecule type" value="Genomic_DNA"/>
</dbReference>
<dbReference type="RefSeq" id="WP_013739818.1">
    <property type="nucleotide sequence ID" value="NC_015436.1"/>
</dbReference>
<sequence length="192" mass="22273">MKHSGEKIDRRVLYTKMILKESLVELMKEKPIGKITPTELCRHANMNRNTFYSHYDSPEDLLRSIEDELYEQIKHSIVNSLSKGDIFLLLSEICQAIHNNGDLCSVLLSEYGDKDFFRHLIDLAHDRTIEEWRAAGILLEKEKVEFLYCFSISGSVATIQKWIQDGMKQRPEDIARFIEKATQHGVRGFVGR</sequence>
<keyword evidence="5" id="KW-1185">Reference proteome</keyword>
<evidence type="ECO:0000256" key="2">
    <source>
        <dbReference type="PROSITE-ProRule" id="PRU00335"/>
    </source>
</evidence>
<dbReference type="eggNOG" id="COG1309">
    <property type="taxonomic scope" value="Bacteria"/>
</dbReference>
<dbReference type="Pfam" id="PF14278">
    <property type="entry name" value="TetR_C_8"/>
    <property type="match status" value="1"/>
</dbReference>
<proteinExistence type="predicted"/>
<dbReference type="PANTHER" id="PTHR43479">
    <property type="entry name" value="ACREF/ENVCD OPERON REPRESSOR-RELATED"/>
    <property type="match status" value="1"/>
</dbReference>
<keyword evidence="1 2" id="KW-0238">DNA-binding</keyword>
<evidence type="ECO:0000313" key="5">
    <source>
        <dbReference type="Proteomes" id="UP000007939"/>
    </source>
</evidence>
<dbReference type="HOGENOM" id="CLU_087539_0_2_12"/>
<reference evidence="4 5" key="2">
    <citation type="journal article" date="2012" name="Stand. Genomic Sci.">
        <title>Complete genome sequence of the termite hindgut bacterium Spirochaeta coccoides type strain (SPN1(T)), reclassification in the genus Sphaerochaeta as Sphaerochaeta coccoides comb. nov. and emendations of the family Spirochaetaceae and the genus Sphaerochaeta.</title>
        <authorList>
            <person name="Abt B."/>
            <person name="Han C."/>
            <person name="Scheuner C."/>
            <person name="Lu M."/>
            <person name="Lapidus A."/>
            <person name="Nolan M."/>
            <person name="Lucas S."/>
            <person name="Hammon N."/>
            <person name="Deshpande S."/>
            <person name="Cheng J.F."/>
            <person name="Tapia R."/>
            <person name="Goodwin L.A."/>
            <person name="Pitluck S."/>
            <person name="Liolios K."/>
            <person name="Pagani I."/>
            <person name="Ivanova N."/>
            <person name="Mavromatis K."/>
            <person name="Mikhailova N."/>
            <person name="Huntemann M."/>
            <person name="Pati A."/>
            <person name="Chen A."/>
            <person name="Palaniappan K."/>
            <person name="Land M."/>
            <person name="Hauser L."/>
            <person name="Brambilla E.M."/>
            <person name="Rohde M."/>
            <person name="Spring S."/>
            <person name="Gronow S."/>
            <person name="Goker M."/>
            <person name="Woyke T."/>
            <person name="Bristow J."/>
            <person name="Eisen J.A."/>
            <person name="Markowitz V."/>
            <person name="Hugenholtz P."/>
            <person name="Kyrpides N.C."/>
            <person name="Klenk H.P."/>
            <person name="Detter J.C."/>
        </authorList>
    </citation>
    <scope>NUCLEOTIDE SEQUENCE [LARGE SCALE GENOMIC DNA]</scope>
    <source>
        <strain evidence="5">ATCC BAA-1237 / DSM 17374 / SPN1</strain>
    </source>
</reference>
<gene>
    <name evidence="4" type="ordered locus">Spico_1212</name>
</gene>
<accession>F4GLM9</accession>
<evidence type="ECO:0000313" key="4">
    <source>
        <dbReference type="EMBL" id="AEC02423.1"/>
    </source>
</evidence>
<dbReference type="InterPro" id="IPR009057">
    <property type="entry name" value="Homeodomain-like_sf"/>
</dbReference>
<feature type="domain" description="HTH tetR-type" evidence="3">
    <location>
        <begin position="13"/>
        <end position="73"/>
    </location>
</feature>
<dbReference type="AlphaFoldDB" id="F4GLM9"/>
<dbReference type="InterPro" id="IPR050624">
    <property type="entry name" value="HTH-type_Tx_Regulator"/>
</dbReference>
<dbReference type="InterPro" id="IPR039532">
    <property type="entry name" value="TetR_C_Firmicutes"/>
</dbReference>
<name>F4GLM9_PARC1</name>
<reference evidence="5" key="1">
    <citation type="submission" date="2011-04" db="EMBL/GenBank/DDBJ databases">
        <title>The complete genome of Spirochaeta coccoides DSM 17374.</title>
        <authorList>
            <person name="Lucas S."/>
            <person name="Copeland A."/>
            <person name="Lapidus A."/>
            <person name="Bruce D."/>
            <person name="Goodwin L."/>
            <person name="Pitluck S."/>
            <person name="Peters L."/>
            <person name="Kyrpides N."/>
            <person name="Mavromatis K."/>
            <person name="Pagani I."/>
            <person name="Ivanova N."/>
            <person name="Ovchinnikova G."/>
            <person name="Lu M."/>
            <person name="Detter J.C."/>
            <person name="Tapia R."/>
            <person name="Han C."/>
            <person name="Land M."/>
            <person name="Hauser L."/>
            <person name="Markowitz V."/>
            <person name="Cheng J.-F."/>
            <person name="Hugenholtz P."/>
            <person name="Woyke T."/>
            <person name="Wu D."/>
            <person name="Spring S."/>
            <person name="Schroeder M."/>
            <person name="Brambilla E."/>
            <person name="Klenk H.-P."/>
            <person name="Eisen J.A."/>
        </authorList>
    </citation>
    <scope>NUCLEOTIDE SEQUENCE [LARGE SCALE GENOMIC DNA]</scope>
    <source>
        <strain evidence="5">ATCC BAA-1237 / DSM 17374 / SPN1</strain>
    </source>
</reference>